<dbReference type="EMBL" id="FOKI01000006">
    <property type="protein sequence ID" value="SFA93019.1"/>
    <property type="molecule type" value="Genomic_DNA"/>
</dbReference>
<protein>
    <submittedName>
        <fullName evidence="1">Uncharacterized protein</fullName>
    </submittedName>
</protein>
<dbReference type="AlphaFoldDB" id="A0A1I0WWB1"/>
<gene>
    <name evidence="1" type="ORF">SAMN04488528_1006119</name>
</gene>
<name>A0A1I0WWB1_9CLOT</name>
<sequence length="37" mass="4443">MIKNTIMKILDISSSETIRIFKPLKNIKKDIKEKVYY</sequence>
<dbReference type="Proteomes" id="UP000198619">
    <property type="component" value="Unassembled WGS sequence"/>
</dbReference>
<dbReference type="STRING" id="84698.SAMN04488528_1006119"/>
<organism evidence="1 2">
    <name type="scientific">Clostridium frigidicarnis</name>
    <dbReference type="NCBI Taxonomy" id="84698"/>
    <lineage>
        <taxon>Bacteria</taxon>
        <taxon>Bacillati</taxon>
        <taxon>Bacillota</taxon>
        <taxon>Clostridia</taxon>
        <taxon>Eubacteriales</taxon>
        <taxon>Clostridiaceae</taxon>
        <taxon>Clostridium</taxon>
    </lineage>
</organism>
<keyword evidence="2" id="KW-1185">Reference proteome</keyword>
<reference evidence="1 2" key="1">
    <citation type="submission" date="2016-10" db="EMBL/GenBank/DDBJ databases">
        <authorList>
            <person name="de Groot N.N."/>
        </authorList>
    </citation>
    <scope>NUCLEOTIDE SEQUENCE [LARGE SCALE GENOMIC DNA]</scope>
    <source>
        <strain evidence="1 2">DSM 12271</strain>
    </source>
</reference>
<evidence type="ECO:0000313" key="1">
    <source>
        <dbReference type="EMBL" id="SFA93019.1"/>
    </source>
</evidence>
<accession>A0A1I0WWB1</accession>
<evidence type="ECO:0000313" key="2">
    <source>
        <dbReference type="Proteomes" id="UP000198619"/>
    </source>
</evidence>
<proteinExistence type="predicted"/>